<dbReference type="RefSeq" id="WP_087487186.1">
    <property type="nucleotide sequence ID" value="NZ_CP015579.1"/>
</dbReference>
<name>A0A1Y0L544_TATCI</name>
<evidence type="ECO:0000256" key="1">
    <source>
        <dbReference type="ARBA" id="ARBA00004236"/>
    </source>
</evidence>
<dbReference type="KEGG" id="tci:A7K98_02705"/>
<dbReference type="AlphaFoldDB" id="A0A1Y0L544"/>
<evidence type="ECO:0000259" key="9">
    <source>
        <dbReference type="Pfam" id="PF25944"/>
    </source>
</evidence>
<keyword evidence="5" id="KW-0997">Cell inner membrane</keyword>
<evidence type="ECO:0000256" key="3">
    <source>
        <dbReference type="ARBA" id="ARBA00022448"/>
    </source>
</evidence>
<dbReference type="InterPro" id="IPR006143">
    <property type="entry name" value="RND_pump_MFP"/>
</dbReference>
<sequence length="379" mass="39987">MKLLRFRSLKITLLLAGFLLTAYLFFHPNAVSAPAKTVATPLVSLVAAQVKSLPLTLTTQGHAVSLNQVDIQSQLTGTVKSVAFKEGDFVHKGQLLFTLDDSSQQANLHHALAAQTAAVAQLNKAQRDLARGRALKAKNYISASDWDTLTSAQQQYSAQLLAAKDDVKTAQTQLSYTQIYAPVGGKTGALNVHPGSLVQPGSTVPLVTVSQFDPIGVSFTLPEQDLNAVILAGHQGPVLVQINDAGGKAVTGTLDFINNTVSTDSGTIALKARFSNAQHLIWPGAYQAVTVDAGVTAGSVVLPPQAVQNGPDGHFIYLVNDKHQAQIQPVKLLRVQQQMAIVEGISQGTQVVVEGANSLRPGMAVRVSSGANVVNPESN</sequence>
<evidence type="ECO:0000256" key="5">
    <source>
        <dbReference type="ARBA" id="ARBA00022519"/>
    </source>
</evidence>
<evidence type="ECO:0000313" key="13">
    <source>
        <dbReference type="Proteomes" id="UP000195729"/>
    </source>
</evidence>
<keyword evidence="6" id="KW-0472">Membrane</keyword>
<dbReference type="SUPFAM" id="SSF111369">
    <property type="entry name" value="HlyD-like secretion proteins"/>
    <property type="match status" value="1"/>
</dbReference>
<proteinExistence type="inferred from homology"/>
<dbReference type="InterPro" id="IPR058626">
    <property type="entry name" value="MdtA-like_b-barrel"/>
</dbReference>
<evidence type="ECO:0000256" key="4">
    <source>
        <dbReference type="ARBA" id="ARBA00022475"/>
    </source>
</evidence>
<keyword evidence="4" id="KW-1003">Cell membrane</keyword>
<dbReference type="Gene3D" id="2.40.30.170">
    <property type="match status" value="1"/>
</dbReference>
<dbReference type="InterPro" id="IPR058627">
    <property type="entry name" value="MdtA-like_C"/>
</dbReference>
<protein>
    <submittedName>
        <fullName evidence="11">Efflux transporter periplasmic adaptor subunit</fullName>
    </submittedName>
</protein>
<keyword evidence="13" id="KW-1185">Reference proteome</keyword>
<evidence type="ECO:0000259" key="7">
    <source>
        <dbReference type="Pfam" id="PF25876"/>
    </source>
</evidence>
<dbReference type="Pfam" id="PF25944">
    <property type="entry name" value="Beta-barrel_RND"/>
    <property type="match status" value="1"/>
</dbReference>
<dbReference type="Gene3D" id="2.40.420.20">
    <property type="match status" value="1"/>
</dbReference>
<accession>A0A1Y0L544</accession>
<dbReference type="OrthoDB" id="9783047at2"/>
<dbReference type="NCBIfam" id="TIGR01730">
    <property type="entry name" value="RND_mfp"/>
    <property type="match status" value="1"/>
</dbReference>
<feature type="domain" description="Multidrug resistance protein MdtA-like C-terminal permuted SH3" evidence="10">
    <location>
        <begin position="300"/>
        <end position="356"/>
    </location>
</feature>
<dbReference type="Gene3D" id="2.40.50.100">
    <property type="match status" value="1"/>
</dbReference>
<dbReference type="GO" id="GO:0015562">
    <property type="term" value="F:efflux transmembrane transporter activity"/>
    <property type="evidence" value="ECO:0007669"/>
    <property type="project" value="TreeGrafter"/>
</dbReference>
<dbReference type="Gene3D" id="1.10.287.470">
    <property type="entry name" value="Helix hairpin bin"/>
    <property type="match status" value="1"/>
</dbReference>
<dbReference type="PANTHER" id="PTHR30469">
    <property type="entry name" value="MULTIDRUG RESISTANCE PROTEIN MDTA"/>
    <property type="match status" value="1"/>
</dbReference>
<dbReference type="GO" id="GO:1990281">
    <property type="term" value="C:efflux pump complex"/>
    <property type="evidence" value="ECO:0007669"/>
    <property type="project" value="TreeGrafter"/>
</dbReference>
<dbReference type="InterPro" id="IPR058625">
    <property type="entry name" value="MdtA-like_BSH"/>
</dbReference>
<comment type="similarity">
    <text evidence="2">Belongs to the membrane fusion protein (MFP) (TC 8.A.1) family.</text>
</comment>
<dbReference type="PANTHER" id="PTHR30469:SF36">
    <property type="entry name" value="BLL3903 PROTEIN"/>
    <property type="match status" value="1"/>
</dbReference>
<feature type="domain" description="Multidrug resistance protein MdtA-like alpha-helical hairpin" evidence="7">
    <location>
        <begin position="111"/>
        <end position="177"/>
    </location>
</feature>
<evidence type="ECO:0000313" key="14">
    <source>
        <dbReference type="Proteomes" id="UP000195814"/>
    </source>
</evidence>
<evidence type="ECO:0000259" key="8">
    <source>
        <dbReference type="Pfam" id="PF25917"/>
    </source>
</evidence>
<comment type="subcellular location">
    <subcellularLocation>
        <location evidence="1">Cell membrane</location>
    </subcellularLocation>
</comment>
<feature type="domain" description="Multidrug resistance protein MdtA-like barrel-sandwich hybrid" evidence="8">
    <location>
        <begin position="67"/>
        <end position="209"/>
    </location>
</feature>
<evidence type="ECO:0000256" key="6">
    <source>
        <dbReference type="ARBA" id="ARBA00023136"/>
    </source>
</evidence>
<dbReference type="InterPro" id="IPR058624">
    <property type="entry name" value="MdtA-like_HH"/>
</dbReference>
<keyword evidence="3" id="KW-0813">Transport</keyword>
<feature type="domain" description="Multidrug resistance protein MdtA-like beta-barrel" evidence="9">
    <location>
        <begin position="214"/>
        <end position="294"/>
    </location>
</feature>
<reference evidence="13 14" key="1">
    <citation type="submission" date="2016-05" db="EMBL/GenBank/DDBJ databases">
        <title>Complete genome sequence of two 2,5-diketo-D-glunonic acid producing strain Tatumella citrea.</title>
        <authorList>
            <person name="Duan C."/>
            <person name="Yang J."/>
            <person name="Yang S."/>
        </authorList>
    </citation>
    <scope>NUCLEOTIDE SEQUENCE [LARGE SCALE GENOMIC DNA]</scope>
    <source>
        <strain evidence="12 13">ATCC 39140</strain>
        <strain evidence="11 14">DSM 13699</strain>
    </source>
</reference>
<evidence type="ECO:0000313" key="12">
    <source>
        <dbReference type="EMBL" id="ARU96837.1"/>
    </source>
</evidence>
<dbReference type="EMBL" id="CP015581">
    <property type="protein sequence ID" value="ARU96837.1"/>
    <property type="molecule type" value="Genomic_DNA"/>
</dbReference>
<gene>
    <name evidence="11" type="ORF">A7K98_02705</name>
    <name evidence="12" type="ORF">A7K99_02705</name>
</gene>
<evidence type="ECO:0000259" key="10">
    <source>
        <dbReference type="Pfam" id="PF25967"/>
    </source>
</evidence>
<evidence type="ECO:0000313" key="11">
    <source>
        <dbReference type="EMBL" id="ARU92799.1"/>
    </source>
</evidence>
<dbReference type="Proteomes" id="UP000195814">
    <property type="component" value="Chromosome"/>
</dbReference>
<dbReference type="Proteomes" id="UP000195729">
    <property type="component" value="Chromosome"/>
</dbReference>
<dbReference type="Pfam" id="PF25967">
    <property type="entry name" value="RND-MFP_C"/>
    <property type="match status" value="1"/>
</dbReference>
<evidence type="ECO:0000256" key="2">
    <source>
        <dbReference type="ARBA" id="ARBA00009477"/>
    </source>
</evidence>
<organism evidence="11 14">
    <name type="scientific">Tatumella citrea</name>
    <name type="common">Pantoea citrea</name>
    <dbReference type="NCBI Taxonomy" id="53336"/>
    <lineage>
        <taxon>Bacteria</taxon>
        <taxon>Pseudomonadati</taxon>
        <taxon>Pseudomonadota</taxon>
        <taxon>Gammaproteobacteria</taxon>
        <taxon>Enterobacterales</taxon>
        <taxon>Erwiniaceae</taxon>
        <taxon>Tatumella</taxon>
    </lineage>
</organism>
<dbReference type="Pfam" id="PF25917">
    <property type="entry name" value="BSH_RND"/>
    <property type="match status" value="1"/>
</dbReference>
<dbReference type="EMBL" id="CP015579">
    <property type="protein sequence ID" value="ARU92799.1"/>
    <property type="molecule type" value="Genomic_DNA"/>
</dbReference>
<dbReference type="Pfam" id="PF25876">
    <property type="entry name" value="HH_MFP_RND"/>
    <property type="match status" value="1"/>
</dbReference>